<feature type="chain" id="PRO_5031322403" description="Copper amine oxidase-like N-terminal domain-containing protein" evidence="1">
    <location>
        <begin position="26"/>
        <end position="537"/>
    </location>
</feature>
<name>A0A7W5ASW8_9BACL</name>
<evidence type="ECO:0000259" key="2">
    <source>
        <dbReference type="Pfam" id="PF07833"/>
    </source>
</evidence>
<dbReference type="RefSeq" id="WP_183595839.1">
    <property type="nucleotide sequence ID" value="NZ_JACHXK010000001.1"/>
</dbReference>
<accession>A0A7W5ASW8</accession>
<dbReference type="InterPro" id="IPR012854">
    <property type="entry name" value="Cu_amine_oxidase-like_N"/>
</dbReference>
<keyword evidence="1" id="KW-0732">Signal</keyword>
<dbReference type="Proteomes" id="UP000570361">
    <property type="component" value="Unassembled WGS sequence"/>
</dbReference>
<comment type="caution">
    <text evidence="3">The sequence shown here is derived from an EMBL/GenBank/DDBJ whole genome shotgun (WGS) entry which is preliminary data.</text>
</comment>
<evidence type="ECO:0000256" key="1">
    <source>
        <dbReference type="SAM" id="SignalP"/>
    </source>
</evidence>
<dbReference type="InterPro" id="IPR036582">
    <property type="entry name" value="Mao_N_sf"/>
</dbReference>
<evidence type="ECO:0000313" key="4">
    <source>
        <dbReference type="Proteomes" id="UP000570361"/>
    </source>
</evidence>
<keyword evidence="4" id="KW-1185">Reference proteome</keyword>
<evidence type="ECO:0000313" key="3">
    <source>
        <dbReference type="EMBL" id="MBB3108068.1"/>
    </source>
</evidence>
<feature type="domain" description="Copper amine oxidase-like N-terminal" evidence="2">
    <location>
        <begin position="416"/>
        <end position="521"/>
    </location>
</feature>
<organism evidence="3 4">
    <name type="scientific">Paenibacillus phyllosphaerae</name>
    <dbReference type="NCBI Taxonomy" id="274593"/>
    <lineage>
        <taxon>Bacteria</taxon>
        <taxon>Bacillati</taxon>
        <taxon>Bacillota</taxon>
        <taxon>Bacilli</taxon>
        <taxon>Bacillales</taxon>
        <taxon>Paenibacillaceae</taxon>
        <taxon>Paenibacillus</taxon>
    </lineage>
</organism>
<reference evidence="3 4" key="1">
    <citation type="submission" date="2020-08" db="EMBL/GenBank/DDBJ databases">
        <title>Genomic Encyclopedia of Type Strains, Phase III (KMG-III): the genomes of soil and plant-associated and newly described type strains.</title>
        <authorList>
            <person name="Whitman W."/>
        </authorList>
    </citation>
    <scope>NUCLEOTIDE SEQUENCE [LARGE SCALE GENOMIC DNA]</scope>
    <source>
        <strain evidence="3 4">CECT 5862</strain>
    </source>
</reference>
<proteinExistence type="predicted"/>
<dbReference type="Pfam" id="PF07833">
    <property type="entry name" value="Cu_amine_oxidN1"/>
    <property type="match status" value="1"/>
</dbReference>
<feature type="signal peptide" evidence="1">
    <location>
        <begin position="1"/>
        <end position="25"/>
    </location>
</feature>
<dbReference type="Gene3D" id="3.30.457.10">
    <property type="entry name" value="Copper amine oxidase-like, N-terminal domain"/>
    <property type="match status" value="1"/>
</dbReference>
<sequence length="537" mass="58384">MKGIRNKIAILMLSLLLLVPALANAHTVSTKGATPDLRSALGQLLGEHALLAIIAMQKGYDGASDFAHAAGALNHNTDELTAAIASLYGQSGGEAFKEIWNSHIGYFVDYVKATAASDEAGKKKAIDELEEYRMEQAKFFAAANPNFNEQVIAGELKSHIEHLLSAFDHYVAKNYAAAYSDAATAYSHMYMTGDALTAGITAQFPAKFPDAAASNPASDLRSALEQKLGEHALLAVFAMQKGIDGAADFGDIASSLNRNTNDITAAVASVYGEEAGEAFRTIWSSHIGYFVDYVKATAADDMNAKAKATAELEQYRMQQAKFFAAANPNFSEQAIAGELKNHINHLLDAFNKYAAKDYAKAYSDIQEAYSHMFPTGAVLADGIAKQFPDIFHTAASSTPPAVQKVWFQIKSNLLIIDGKTTQMDTMPLMDKGTTYIPLRYLAEGIGASIVWDADNNSVWVIAGNNKAEFWINAEYMELNGKRIEIGSPVLSRDNRTHVPVRFIADLFGWDVDYNSEDGSITLTKTAEMELSHEHDLM</sequence>
<dbReference type="AlphaFoldDB" id="A0A7W5ASW8"/>
<dbReference type="SUPFAM" id="SSF55383">
    <property type="entry name" value="Copper amine oxidase, domain N"/>
    <property type="match status" value="2"/>
</dbReference>
<dbReference type="EMBL" id="JACHXK010000001">
    <property type="protein sequence ID" value="MBB3108068.1"/>
    <property type="molecule type" value="Genomic_DNA"/>
</dbReference>
<gene>
    <name evidence="3" type="ORF">FHS18_000096</name>
</gene>
<protein>
    <recommendedName>
        <fullName evidence="2">Copper amine oxidase-like N-terminal domain-containing protein</fullName>
    </recommendedName>
</protein>